<organism evidence="3 4">
    <name type="scientific">Rhinocladiella mackenziei CBS 650.93</name>
    <dbReference type="NCBI Taxonomy" id="1442369"/>
    <lineage>
        <taxon>Eukaryota</taxon>
        <taxon>Fungi</taxon>
        <taxon>Dikarya</taxon>
        <taxon>Ascomycota</taxon>
        <taxon>Pezizomycotina</taxon>
        <taxon>Eurotiomycetes</taxon>
        <taxon>Chaetothyriomycetidae</taxon>
        <taxon>Chaetothyriales</taxon>
        <taxon>Herpotrichiellaceae</taxon>
        <taxon>Rhinocladiella</taxon>
    </lineage>
</organism>
<dbReference type="RefSeq" id="XP_013272730.1">
    <property type="nucleotide sequence ID" value="XM_013417276.1"/>
</dbReference>
<dbReference type="GeneID" id="25294537"/>
<accession>A0A0D2IIM8</accession>
<comment type="cofactor">
    <cofactor evidence="1">
        <name>FAD</name>
        <dbReference type="ChEBI" id="CHEBI:57692"/>
    </cofactor>
</comment>
<proteinExistence type="inferred from homology"/>
<dbReference type="HOGENOM" id="CLU_006937_6_1_1"/>
<keyword evidence="4" id="KW-1185">Reference proteome</keyword>
<evidence type="ECO:0008006" key="5">
    <source>
        <dbReference type="Google" id="ProtNLM"/>
    </source>
</evidence>
<dbReference type="VEuPathDB" id="FungiDB:Z518_06466"/>
<dbReference type="EMBL" id="KN847478">
    <property type="protein sequence ID" value="KIX05594.1"/>
    <property type="molecule type" value="Genomic_DNA"/>
</dbReference>
<evidence type="ECO:0000313" key="3">
    <source>
        <dbReference type="EMBL" id="KIX05594.1"/>
    </source>
</evidence>
<dbReference type="InterPro" id="IPR036188">
    <property type="entry name" value="FAD/NAD-bd_sf"/>
</dbReference>
<evidence type="ECO:0000256" key="2">
    <source>
        <dbReference type="ARBA" id="ARBA00010139"/>
    </source>
</evidence>
<dbReference type="Pfam" id="PF13450">
    <property type="entry name" value="NAD_binding_8"/>
    <property type="match status" value="1"/>
</dbReference>
<dbReference type="InterPro" id="IPR051209">
    <property type="entry name" value="FAD-bind_Monooxygenase_sf"/>
</dbReference>
<evidence type="ECO:0000313" key="4">
    <source>
        <dbReference type="Proteomes" id="UP000053617"/>
    </source>
</evidence>
<reference evidence="3 4" key="1">
    <citation type="submission" date="2015-01" db="EMBL/GenBank/DDBJ databases">
        <title>The Genome Sequence of Rhinocladiella mackenzie CBS 650.93.</title>
        <authorList>
            <consortium name="The Broad Institute Genomics Platform"/>
            <person name="Cuomo C."/>
            <person name="de Hoog S."/>
            <person name="Gorbushina A."/>
            <person name="Stielow B."/>
            <person name="Teixiera M."/>
            <person name="Abouelleil A."/>
            <person name="Chapman S.B."/>
            <person name="Priest M."/>
            <person name="Young S.K."/>
            <person name="Wortman J."/>
            <person name="Nusbaum C."/>
            <person name="Birren B."/>
        </authorList>
    </citation>
    <scope>NUCLEOTIDE SEQUENCE [LARGE SCALE GENOMIC DNA]</scope>
    <source>
        <strain evidence="3 4">CBS 650.93</strain>
    </source>
</reference>
<gene>
    <name evidence="3" type="ORF">Z518_06466</name>
</gene>
<dbReference type="PANTHER" id="PTHR42877">
    <property type="entry name" value="L-ORNITHINE N(5)-MONOOXYGENASE-RELATED"/>
    <property type="match status" value="1"/>
</dbReference>
<name>A0A0D2IIM8_9EURO</name>
<protein>
    <recommendedName>
        <fullName evidence="5">L-ornithine N(5)-oxygenase</fullName>
    </recommendedName>
</protein>
<dbReference type="OrthoDB" id="74360at2759"/>
<dbReference type="SUPFAM" id="SSF51905">
    <property type="entry name" value="FAD/NAD(P)-binding domain"/>
    <property type="match status" value="3"/>
</dbReference>
<evidence type="ECO:0000256" key="1">
    <source>
        <dbReference type="ARBA" id="ARBA00001974"/>
    </source>
</evidence>
<dbReference type="Gene3D" id="3.50.50.60">
    <property type="entry name" value="FAD/NAD(P)-binding domain"/>
    <property type="match status" value="2"/>
</dbReference>
<comment type="similarity">
    <text evidence="2">Belongs to the FAD-binding monooxygenase family.</text>
</comment>
<dbReference type="AlphaFoldDB" id="A0A0D2IIM8"/>
<sequence length="580" mass="66159">MASRVLGELLNGNINGYEKHYDAPQHRGDGDLEYMHGSKSEAYYIDHEHIHKRQKMRLICIGAGIAGIAAAYKYMEQLRDVEFQIYEKNHDVGGTWLENRYPGCACDIPAHGYTYSWEGNPNWSRFYAEAEEIHSYYKGLAIKWNCMQYIKLSHRVIEAKWSEAESSWNLKIESLTEGTIIEDRCDILLSATGVLNHWKWPDIPGLHRFKGRLLHSARWDEEYNFQDKTVAVIGAGSSAIQIVPNLQKGDFIRSPTWITPEFSASLAADGRETRYSAEEIKRFNTDKKYFLQYRKDIQNTGSSSFSLYYKGSELQEKAYRDFSQLMRKRLGGDAELCERLIPKFEVGCRRFTPGNGFLEALVKPNVTVVVTEIESITPDGIRTTDGVHYDVDAIVCATGFDCSYRPAFPVIGRDGRDLGEFWRDEPVHYLSVAVPGFPNYFVTGGPNSPISNGSLISGLETEIDYAYACLRKLQEENGASMEASEQATADFMEHKNAAMKEFVWSGDCKSWYKNGRVDGPVIGPWCGSTWHFNKALRNPRFEDYIFKYRKRNRFQYLGFGRTLGELRGEDMAAHLREPGA</sequence>
<dbReference type="Proteomes" id="UP000053617">
    <property type="component" value="Unassembled WGS sequence"/>
</dbReference>
<dbReference type="PANTHER" id="PTHR42877:SF11">
    <property type="entry name" value="MONOOXYGENASE, PUTATIVE (AFU_ORTHOLOGUE AFUA_6G13790)-RELATED"/>
    <property type="match status" value="1"/>
</dbReference>